<evidence type="ECO:0000256" key="2">
    <source>
        <dbReference type="ARBA" id="ARBA00005179"/>
    </source>
</evidence>
<dbReference type="Proteomes" id="UP001222325">
    <property type="component" value="Unassembled WGS sequence"/>
</dbReference>
<dbReference type="InterPro" id="IPR001128">
    <property type="entry name" value="Cyt_P450"/>
</dbReference>
<dbReference type="Pfam" id="PF00067">
    <property type="entry name" value="p450"/>
    <property type="match status" value="1"/>
</dbReference>
<evidence type="ECO:0000256" key="9">
    <source>
        <dbReference type="PIRSR" id="PIRSR602401-1"/>
    </source>
</evidence>
<dbReference type="PRINTS" id="PR00463">
    <property type="entry name" value="EP450I"/>
</dbReference>
<gene>
    <name evidence="11" type="ORF">B0H15DRAFT_908406</name>
</gene>
<dbReference type="PANTHER" id="PTHR46300:SF7">
    <property type="entry name" value="P450, PUTATIVE (EUROFUNG)-RELATED"/>
    <property type="match status" value="1"/>
</dbReference>
<keyword evidence="12" id="KW-1185">Reference proteome</keyword>
<dbReference type="GO" id="GO:0016705">
    <property type="term" value="F:oxidoreductase activity, acting on paired donors, with incorporation or reduction of molecular oxygen"/>
    <property type="evidence" value="ECO:0007669"/>
    <property type="project" value="InterPro"/>
</dbReference>
<dbReference type="PRINTS" id="PR00385">
    <property type="entry name" value="P450"/>
</dbReference>
<keyword evidence="7 9" id="KW-0408">Iron</keyword>
<comment type="caution">
    <text evidence="11">The sequence shown here is derived from an EMBL/GenBank/DDBJ whole genome shotgun (WGS) entry which is preliminary data.</text>
</comment>
<dbReference type="GO" id="GO:0004497">
    <property type="term" value="F:monooxygenase activity"/>
    <property type="evidence" value="ECO:0007669"/>
    <property type="project" value="UniProtKB-KW"/>
</dbReference>
<dbReference type="InterPro" id="IPR036396">
    <property type="entry name" value="Cyt_P450_sf"/>
</dbReference>
<dbReference type="CDD" id="cd11065">
    <property type="entry name" value="CYP64-like"/>
    <property type="match status" value="1"/>
</dbReference>
<evidence type="ECO:0000256" key="1">
    <source>
        <dbReference type="ARBA" id="ARBA00001971"/>
    </source>
</evidence>
<organism evidence="11 12">
    <name type="scientific">Mycena belliarum</name>
    <dbReference type="NCBI Taxonomy" id="1033014"/>
    <lineage>
        <taxon>Eukaryota</taxon>
        <taxon>Fungi</taxon>
        <taxon>Dikarya</taxon>
        <taxon>Basidiomycota</taxon>
        <taxon>Agaricomycotina</taxon>
        <taxon>Agaricomycetes</taxon>
        <taxon>Agaricomycetidae</taxon>
        <taxon>Agaricales</taxon>
        <taxon>Marasmiineae</taxon>
        <taxon>Mycenaceae</taxon>
        <taxon>Mycena</taxon>
    </lineage>
</organism>
<dbReference type="GO" id="GO:0005506">
    <property type="term" value="F:iron ion binding"/>
    <property type="evidence" value="ECO:0007669"/>
    <property type="project" value="InterPro"/>
</dbReference>
<dbReference type="InterPro" id="IPR002401">
    <property type="entry name" value="Cyt_P450_E_grp-I"/>
</dbReference>
<keyword evidence="6 10" id="KW-0560">Oxidoreductase</keyword>
<evidence type="ECO:0000313" key="11">
    <source>
        <dbReference type="EMBL" id="KAJ7088890.1"/>
    </source>
</evidence>
<dbReference type="PANTHER" id="PTHR46300">
    <property type="entry name" value="P450, PUTATIVE (EUROFUNG)-RELATED-RELATED"/>
    <property type="match status" value="1"/>
</dbReference>
<comment type="pathway">
    <text evidence="2">Secondary metabolite biosynthesis.</text>
</comment>
<dbReference type="SUPFAM" id="SSF48264">
    <property type="entry name" value="Cytochrome P450"/>
    <property type="match status" value="1"/>
</dbReference>
<proteinExistence type="inferred from homology"/>
<evidence type="ECO:0000313" key="12">
    <source>
        <dbReference type="Proteomes" id="UP001222325"/>
    </source>
</evidence>
<evidence type="ECO:0000256" key="3">
    <source>
        <dbReference type="ARBA" id="ARBA00010617"/>
    </source>
</evidence>
<reference evidence="11" key="1">
    <citation type="submission" date="2023-03" db="EMBL/GenBank/DDBJ databases">
        <title>Massive genome expansion in bonnet fungi (Mycena s.s.) driven by repeated elements and novel gene families across ecological guilds.</title>
        <authorList>
            <consortium name="Lawrence Berkeley National Laboratory"/>
            <person name="Harder C.B."/>
            <person name="Miyauchi S."/>
            <person name="Viragh M."/>
            <person name="Kuo A."/>
            <person name="Thoen E."/>
            <person name="Andreopoulos B."/>
            <person name="Lu D."/>
            <person name="Skrede I."/>
            <person name="Drula E."/>
            <person name="Henrissat B."/>
            <person name="Morin E."/>
            <person name="Kohler A."/>
            <person name="Barry K."/>
            <person name="LaButti K."/>
            <person name="Morin E."/>
            <person name="Salamov A."/>
            <person name="Lipzen A."/>
            <person name="Mereny Z."/>
            <person name="Hegedus B."/>
            <person name="Baldrian P."/>
            <person name="Stursova M."/>
            <person name="Weitz H."/>
            <person name="Taylor A."/>
            <person name="Grigoriev I.V."/>
            <person name="Nagy L.G."/>
            <person name="Martin F."/>
            <person name="Kauserud H."/>
        </authorList>
    </citation>
    <scope>NUCLEOTIDE SEQUENCE</scope>
    <source>
        <strain evidence="11">CBHHK173m</strain>
    </source>
</reference>
<dbReference type="InterPro" id="IPR050364">
    <property type="entry name" value="Cytochrome_P450_fung"/>
</dbReference>
<keyword evidence="8 10" id="KW-0503">Monooxygenase</keyword>
<dbReference type="PROSITE" id="PS00086">
    <property type="entry name" value="CYTOCHROME_P450"/>
    <property type="match status" value="1"/>
</dbReference>
<feature type="binding site" description="axial binding residue" evidence="9">
    <location>
        <position position="447"/>
    </location>
    <ligand>
        <name>heme</name>
        <dbReference type="ChEBI" id="CHEBI:30413"/>
    </ligand>
    <ligandPart>
        <name>Fe</name>
        <dbReference type="ChEBI" id="CHEBI:18248"/>
    </ligandPart>
</feature>
<keyword evidence="5 9" id="KW-0479">Metal-binding</keyword>
<sequence>MFPLATTSGPMVWVALSVGVFLYAVRWKRDRSRFPLPPGPKKLPLVQNLFDMPADRHWETYSNWSKECDSDIIHVGVPGMSIVVLSSMEAARDLFDKRSSTYSDRPRLPMLVELMGFTWAIGMMRYGDNWRSHRKIFHEAFNIGAAKQFQPRERAAAHNLLRRVLRDPDNTLHHFRHMTGALIMLVTYGIDVDATDNRYVQLAEEVMYGLSVASLPGRFLVDTIPALKYVPNWVPGAQFKRQAQHWRESADELVETPFAQAKRDIESGTAMSSFVSVSLAATAESNKIDRKAAETIIQTTAANMYAAGAETTVSALGTFVLGMLANPAVQQKAQTELDSIIGAGNLPDFKDQEMLPYVSAIAKEVLRWQNVTPIAIPHYVPVEDEYRGYRIPAGSVVIGNVWAILHDEEMYPDPQTFNPERFLLNGKLNPDVRDPATVAFGFGRRICPGKHLATSSLWITIASMLATLDIKKARDENGKEVEPTYEYLPGVICTPLPFKYSITPRSRQAGETIQATSSD</sequence>
<protein>
    <submittedName>
        <fullName evidence="11">Cytochrome P450</fullName>
    </submittedName>
</protein>
<dbReference type="InterPro" id="IPR017972">
    <property type="entry name" value="Cyt_P450_CS"/>
</dbReference>
<name>A0AAD6XMG1_9AGAR</name>
<comment type="similarity">
    <text evidence="3 10">Belongs to the cytochrome P450 family.</text>
</comment>
<dbReference type="EMBL" id="JARJCN010000025">
    <property type="protein sequence ID" value="KAJ7088890.1"/>
    <property type="molecule type" value="Genomic_DNA"/>
</dbReference>
<evidence type="ECO:0000256" key="8">
    <source>
        <dbReference type="ARBA" id="ARBA00023033"/>
    </source>
</evidence>
<dbReference type="Gene3D" id="1.10.630.10">
    <property type="entry name" value="Cytochrome P450"/>
    <property type="match status" value="1"/>
</dbReference>
<evidence type="ECO:0000256" key="10">
    <source>
        <dbReference type="RuleBase" id="RU000461"/>
    </source>
</evidence>
<comment type="cofactor">
    <cofactor evidence="1 9">
        <name>heme</name>
        <dbReference type="ChEBI" id="CHEBI:30413"/>
    </cofactor>
</comment>
<accession>A0AAD6XMG1</accession>
<evidence type="ECO:0000256" key="6">
    <source>
        <dbReference type="ARBA" id="ARBA00023002"/>
    </source>
</evidence>
<dbReference type="GO" id="GO:0020037">
    <property type="term" value="F:heme binding"/>
    <property type="evidence" value="ECO:0007669"/>
    <property type="project" value="InterPro"/>
</dbReference>
<evidence type="ECO:0000256" key="4">
    <source>
        <dbReference type="ARBA" id="ARBA00022617"/>
    </source>
</evidence>
<evidence type="ECO:0000256" key="5">
    <source>
        <dbReference type="ARBA" id="ARBA00022723"/>
    </source>
</evidence>
<evidence type="ECO:0000256" key="7">
    <source>
        <dbReference type="ARBA" id="ARBA00023004"/>
    </source>
</evidence>
<keyword evidence="4 9" id="KW-0349">Heme</keyword>
<dbReference type="AlphaFoldDB" id="A0AAD6XMG1"/>